<dbReference type="PANTHER" id="PTHR33295">
    <property type="entry name" value="ATPASE"/>
    <property type="match status" value="1"/>
</dbReference>
<dbReference type="Proteomes" id="UP000095598">
    <property type="component" value="Unassembled WGS sequence"/>
</dbReference>
<organism evidence="3 4">
    <name type="scientific">Anaerostipes hadrus</name>
    <dbReference type="NCBI Taxonomy" id="649756"/>
    <lineage>
        <taxon>Bacteria</taxon>
        <taxon>Bacillati</taxon>
        <taxon>Bacillota</taxon>
        <taxon>Clostridia</taxon>
        <taxon>Lachnospirales</taxon>
        <taxon>Lachnospiraceae</taxon>
        <taxon>Anaerostipes</taxon>
    </lineage>
</organism>
<accession>A0A173QXI4</accession>
<dbReference type="Pfam" id="PF13635">
    <property type="entry name" value="DUF4143"/>
    <property type="match status" value="1"/>
</dbReference>
<dbReference type="InterPro" id="IPR027417">
    <property type="entry name" value="P-loop_NTPase"/>
</dbReference>
<dbReference type="Gene3D" id="3.40.50.300">
    <property type="entry name" value="P-loop containing nucleotide triphosphate hydrolases"/>
    <property type="match status" value="1"/>
</dbReference>
<dbReference type="InterPro" id="IPR025420">
    <property type="entry name" value="DUF4143"/>
</dbReference>
<sequence>MYLKRKVYDQLLDWKNDTVHSTLEVNGARQVGKTYIINKFADENFRHKIYINLFDLSGKQFMECYKKATDWTPGTKRPEQPLHDAFKLFDPDFEDTNDTVIIIDEIQESSEIFNRIREFTRYFQAHFIVTGSYLGRVLEPEFKFSSGDITSIRIYTLSFKEFLEALDDQLFQKYLSLPLDHADDTVPELYDELKNVYDIYRQIGGYPKVVETYLNTKDVEAAQKELVRIIRIFLNESMRYFDDITDISVFTNIFLSICRILLREKKGLDEDSISEELQKLVTKNYSSNLSKATCYRAINWLYHSGIIGFCGKITELDILNFKPGSRCFFMDLGVAYYYLSRTGATVSTMDGSLNENYVYINLSKRQEFPEEIIFETPAFATYKGGEIDFVAQTLKTHIRYLIEVKAGKGTASTALKALEQGKANKLLYLKGDTKGGTAGNVQTLPIYLLEQYHF</sequence>
<evidence type="ECO:0000313" key="4">
    <source>
        <dbReference type="Proteomes" id="UP000095598"/>
    </source>
</evidence>
<dbReference type="RefSeq" id="WP_008373962.1">
    <property type="nucleotide sequence ID" value="NZ_CYXT01000001.1"/>
</dbReference>
<name>A0A173QXI4_ANAHA</name>
<dbReference type="EMBL" id="CYXT01000001">
    <property type="protein sequence ID" value="CUM70216.1"/>
    <property type="molecule type" value="Genomic_DNA"/>
</dbReference>
<reference evidence="3 4" key="1">
    <citation type="submission" date="2015-09" db="EMBL/GenBank/DDBJ databases">
        <authorList>
            <consortium name="Pathogen Informatics"/>
        </authorList>
    </citation>
    <scope>NUCLEOTIDE SEQUENCE [LARGE SCALE GENOMIC DNA]</scope>
    <source>
        <strain evidence="3 4">2789STDY5608868</strain>
    </source>
</reference>
<proteinExistence type="predicted"/>
<evidence type="ECO:0000259" key="2">
    <source>
        <dbReference type="Pfam" id="PF13635"/>
    </source>
</evidence>
<dbReference type="GeneID" id="92823412"/>
<protein>
    <submittedName>
        <fullName evidence="3">Predicted ATPase (AAA+ superfamily)</fullName>
    </submittedName>
</protein>
<dbReference type="AlphaFoldDB" id="A0A173QXI4"/>
<evidence type="ECO:0000313" key="3">
    <source>
        <dbReference type="EMBL" id="CUM70216.1"/>
    </source>
</evidence>
<feature type="domain" description="AAA" evidence="1">
    <location>
        <begin position="24"/>
        <end position="163"/>
    </location>
</feature>
<dbReference type="SUPFAM" id="SSF52540">
    <property type="entry name" value="P-loop containing nucleoside triphosphate hydrolases"/>
    <property type="match status" value="1"/>
</dbReference>
<evidence type="ECO:0000259" key="1">
    <source>
        <dbReference type="Pfam" id="PF13173"/>
    </source>
</evidence>
<feature type="domain" description="DUF4143" evidence="2">
    <location>
        <begin position="325"/>
        <end position="407"/>
    </location>
</feature>
<gene>
    <name evidence="3" type="ORF">ERS852425_00110</name>
</gene>
<dbReference type="InterPro" id="IPR041682">
    <property type="entry name" value="AAA_14"/>
</dbReference>
<dbReference type="Pfam" id="PF13173">
    <property type="entry name" value="AAA_14"/>
    <property type="match status" value="1"/>
</dbReference>
<dbReference type="PANTHER" id="PTHR33295:SF7">
    <property type="entry name" value="ATPASE"/>
    <property type="match status" value="1"/>
</dbReference>